<name>A0A8J3MUI5_9CHLR</name>
<dbReference type="EMBL" id="BNJF01000005">
    <property type="protein sequence ID" value="GHO49392.1"/>
    <property type="molecule type" value="Genomic_DNA"/>
</dbReference>
<dbReference type="AlphaFoldDB" id="A0A8J3MUI5"/>
<evidence type="ECO:0000313" key="1">
    <source>
        <dbReference type="EMBL" id="GHO49392.1"/>
    </source>
</evidence>
<dbReference type="Proteomes" id="UP000612362">
    <property type="component" value="Unassembled WGS sequence"/>
</dbReference>
<accession>A0A8J3MUI5</accession>
<reference evidence="1" key="1">
    <citation type="submission" date="2020-10" db="EMBL/GenBank/DDBJ databases">
        <title>Taxonomic study of unclassified bacteria belonging to the class Ktedonobacteria.</title>
        <authorList>
            <person name="Yabe S."/>
            <person name="Wang C.M."/>
            <person name="Zheng Y."/>
            <person name="Sakai Y."/>
            <person name="Cavaletti L."/>
            <person name="Monciardini P."/>
            <person name="Donadio S."/>
        </authorList>
    </citation>
    <scope>NUCLEOTIDE SEQUENCE</scope>
    <source>
        <strain evidence="1">SOSP1-1</strain>
    </source>
</reference>
<comment type="caution">
    <text evidence="1">The sequence shown here is derived from an EMBL/GenBank/DDBJ whole genome shotgun (WGS) entry which is preliminary data.</text>
</comment>
<evidence type="ECO:0000313" key="2">
    <source>
        <dbReference type="Proteomes" id="UP000612362"/>
    </source>
</evidence>
<dbReference type="RefSeq" id="WP_236031802.1">
    <property type="nucleotide sequence ID" value="NZ_BNJF01000005.1"/>
</dbReference>
<proteinExistence type="predicted"/>
<gene>
    <name evidence="1" type="ORF">KSX_75550</name>
</gene>
<sequence length="80" mass="9148">MGKKQNEVELRRLFEEIMTFIRKGVLGTTKAYTFSLNEIGAAIKQEETPGRHGKVEEGKRICYQSSILFLRTIISKEGNQ</sequence>
<protein>
    <submittedName>
        <fullName evidence="1">Uncharacterized protein</fullName>
    </submittedName>
</protein>
<keyword evidence="2" id="KW-1185">Reference proteome</keyword>
<organism evidence="1 2">
    <name type="scientific">Ktedonospora formicarum</name>
    <dbReference type="NCBI Taxonomy" id="2778364"/>
    <lineage>
        <taxon>Bacteria</taxon>
        <taxon>Bacillati</taxon>
        <taxon>Chloroflexota</taxon>
        <taxon>Ktedonobacteria</taxon>
        <taxon>Ktedonobacterales</taxon>
        <taxon>Ktedonobacteraceae</taxon>
        <taxon>Ktedonospora</taxon>
    </lineage>
</organism>